<dbReference type="GO" id="GO:0016788">
    <property type="term" value="F:hydrolase activity, acting on ester bonds"/>
    <property type="evidence" value="ECO:0007669"/>
    <property type="project" value="InterPro"/>
</dbReference>
<dbReference type="Gene3D" id="3.40.50.1110">
    <property type="entry name" value="SGNH hydrolase"/>
    <property type="match status" value="2"/>
</dbReference>
<dbReference type="InterPro" id="IPR036514">
    <property type="entry name" value="SGNH_hydro_sf"/>
</dbReference>
<name>A0AAV8CAQ4_9POAL</name>
<organism evidence="4 5">
    <name type="scientific">Rhynchospora pubera</name>
    <dbReference type="NCBI Taxonomy" id="906938"/>
    <lineage>
        <taxon>Eukaryota</taxon>
        <taxon>Viridiplantae</taxon>
        <taxon>Streptophyta</taxon>
        <taxon>Embryophyta</taxon>
        <taxon>Tracheophyta</taxon>
        <taxon>Spermatophyta</taxon>
        <taxon>Magnoliopsida</taxon>
        <taxon>Liliopsida</taxon>
        <taxon>Poales</taxon>
        <taxon>Cyperaceae</taxon>
        <taxon>Cyperoideae</taxon>
        <taxon>Rhynchosporeae</taxon>
        <taxon>Rhynchospora</taxon>
    </lineage>
</organism>
<keyword evidence="3" id="KW-0732">Signal</keyword>
<dbReference type="PANTHER" id="PTHR22835">
    <property type="entry name" value="ZINC FINGER FYVE DOMAIN CONTAINING PROTEIN"/>
    <property type="match status" value="1"/>
</dbReference>
<evidence type="ECO:0000256" key="1">
    <source>
        <dbReference type="ARBA" id="ARBA00008668"/>
    </source>
</evidence>
<comment type="similarity">
    <text evidence="1">Belongs to the 'GDSL' lipolytic enzyme family.</text>
</comment>
<reference evidence="4" key="1">
    <citation type="submission" date="2022-08" db="EMBL/GenBank/DDBJ databases">
        <authorList>
            <person name="Marques A."/>
        </authorList>
    </citation>
    <scope>NUCLEOTIDE SEQUENCE</scope>
    <source>
        <strain evidence="4">RhyPub2mFocal</strain>
        <tissue evidence="4">Leaves</tissue>
    </source>
</reference>
<dbReference type="Pfam" id="PF00657">
    <property type="entry name" value="Lipase_GDSL"/>
    <property type="match status" value="1"/>
</dbReference>
<evidence type="ECO:0000313" key="4">
    <source>
        <dbReference type="EMBL" id="KAJ4752356.1"/>
    </source>
</evidence>
<comment type="caution">
    <text evidence="4">The sequence shown here is derived from an EMBL/GenBank/DDBJ whole genome shotgun (WGS) entry which is preliminary data.</text>
</comment>
<proteinExistence type="inferred from homology"/>
<dbReference type="InterPro" id="IPR001087">
    <property type="entry name" value="GDSL"/>
</dbReference>
<dbReference type="EMBL" id="JAMFTS010000005">
    <property type="protein sequence ID" value="KAJ4752356.1"/>
    <property type="molecule type" value="Genomic_DNA"/>
</dbReference>
<sequence>MDLFSCYFFILFISCYGLAKTTTQNFTSIFSFGNSYTYTGNYQILAASAGSLNSNVEFPPYPYGSTFFGHPADRFCDGRLTIDFIAKEYGLPFIQPSKEKKCKFHPGSKLRLLWTTNLHGLRRKKLHCATQQQFGVNDYTLLLLAGKSVQDVTNSYAPQVVKLISEAVEKVINDGASVLAVAGQPPAGCMPVILTLFASSNKEDYEPDTGCLKEYNGLAMYHNSLLHQDVIRLRGKYPRVKISYTDYYYPTINVVKSPGLYGFIDTPLQVCCGKGGPYNFNISENCGMPGVSACPNPSAYLHWDGAHLTEAAYRYISSTWLDGPYAVMQIHR</sequence>
<evidence type="ECO:0000313" key="5">
    <source>
        <dbReference type="Proteomes" id="UP001140206"/>
    </source>
</evidence>
<keyword evidence="5" id="KW-1185">Reference proteome</keyword>
<keyword evidence="2" id="KW-0325">Glycoprotein</keyword>
<gene>
    <name evidence="4" type="ORF">LUZ62_086761</name>
</gene>
<feature type="chain" id="PRO_5043675720" evidence="3">
    <location>
        <begin position="20"/>
        <end position="332"/>
    </location>
</feature>
<dbReference type="PANTHER" id="PTHR22835:SF683">
    <property type="entry name" value="OS05G0506800 PROTEIN"/>
    <property type="match status" value="1"/>
</dbReference>
<dbReference type="AlphaFoldDB" id="A0AAV8CAQ4"/>
<dbReference type="Proteomes" id="UP001140206">
    <property type="component" value="Chromosome 5"/>
</dbReference>
<evidence type="ECO:0000256" key="3">
    <source>
        <dbReference type="SAM" id="SignalP"/>
    </source>
</evidence>
<feature type="signal peptide" evidence="3">
    <location>
        <begin position="1"/>
        <end position="19"/>
    </location>
</feature>
<evidence type="ECO:0000256" key="2">
    <source>
        <dbReference type="ARBA" id="ARBA00023180"/>
    </source>
</evidence>
<accession>A0AAV8CAQ4</accession>
<protein>
    <submittedName>
        <fullName evidence="4">GDSL esterase/lipase</fullName>
    </submittedName>
</protein>